<dbReference type="AlphaFoldDB" id="A0A091B4A2"/>
<dbReference type="eggNOG" id="COG0842">
    <property type="taxonomic scope" value="Bacteria"/>
</dbReference>
<dbReference type="PANTHER" id="PTHR43229">
    <property type="entry name" value="NODULATION PROTEIN J"/>
    <property type="match status" value="1"/>
</dbReference>
<comment type="similarity">
    <text evidence="2 6">Belongs to the ABC-2 integral membrane protein family.</text>
</comment>
<dbReference type="PATRIC" id="fig|1384054.3.peg.1779"/>
<evidence type="ECO:0000256" key="4">
    <source>
        <dbReference type="ARBA" id="ARBA00022989"/>
    </source>
</evidence>
<dbReference type="PANTHER" id="PTHR43229:SF3">
    <property type="entry name" value="ABC-TYPE MULTIDRUG TRANSPORT SYSTEM, PERMEASE COMPONENT"/>
    <property type="match status" value="1"/>
</dbReference>
<keyword evidence="3 6" id="KW-0812">Transmembrane</keyword>
<dbReference type="GO" id="GO:0043190">
    <property type="term" value="C:ATP-binding cassette (ABC) transporter complex"/>
    <property type="evidence" value="ECO:0007669"/>
    <property type="project" value="InterPro"/>
</dbReference>
<keyword evidence="5 6" id="KW-0472">Membrane</keyword>
<evidence type="ECO:0000313" key="8">
    <source>
        <dbReference type="EMBL" id="KFN46526.1"/>
    </source>
</evidence>
<feature type="domain" description="ABC transmembrane type-2" evidence="7">
    <location>
        <begin position="30"/>
        <end position="257"/>
    </location>
</feature>
<name>A0A091B4A2_9GAMM</name>
<evidence type="ECO:0000256" key="5">
    <source>
        <dbReference type="ARBA" id="ARBA00023136"/>
    </source>
</evidence>
<feature type="transmembrane region" description="Helical" evidence="6">
    <location>
        <begin position="111"/>
        <end position="134"/>
    </location>
</feature>
<dbReference type="RefSeq" id="WP_043803692.1">
    <property type="nucleotide sequence ID" value="NZ_AVCH01000168.1"/>
</dbReference>
<reference evidence="8 9" key="1">
    <citation type="submission" date="2013-09" db="EMBL/GenBank/DDBJ databases">
        <title>Genome sequencing of Arenimonas malthae.</title>
        <authorList>
            <person name="Chen F."/>
            <person name="Wang G."/>
        </authorList>
    </citation>
    <scope>NUCLEOTIDE SEQUENCE [LARGE SCALE GENOMIC DNA]</scope>
    <source>
        <strain evidence="8 9">CC-JY-1</strain>
    </source>
</reference>
<dbReference type="Pfam" id="PF01061">
    <property type="entry name" value="ABC2_membrane"/>
    <property type="match status" value="1"/>
</dbReference>
<feature type="transmembrane region" description="Helical" evidence="6">
    <location>
        <begin position="175"/>
        <end position="197"/>
    </location>
</feature>
<dbReference type="InterPro" id="IPR047817">
    <property type="entry name" value="ABC2_TM_bact-type"/>
</dbReference>
<feature type="transmembrane region" description="Helical" evidence="6">
    <location>
        <begin position="34"/>
        <end position="54"/>
    </location>
</feature>
<dbReference type="PIRSF" id="PIRSF006648">
    <property type="entry name" value="DrrB"/>
    <property type="match status" value="1"/>
</dbReference>
<keyword evidence="6" id="KW-1003">Cell membrane</keyword>
<comment type="caution">
    <text evidence="8">The sequence shown here is derived from an EMBL/GenBank/DDBJ whole genome shotgun (WGS) entry which is preliminary data.</text>
</comment>
<dbReference type="InterPro" id="IPR013525">
    <property type="entry name" value="ABC2_TM"/>
</dbReference>
<dbReference type="PROSITE" id="PS51012">
    <property type="entry name" value="ABC_TM2"/>
    <property type="match status" value="1"/>
</dbReference>
<protein>
    <recommendedName>
        <fullName evidence="6">Transport permease protein</fullName>
    </recommendedName>
</protein>
<feature type="transmembrane region" description="Helical" evidence="6">
    <location>
        <begin position="66"/>
        <end position="90"/>
    </location>
</feature>
<dbReference type="GO" id="GO:0140359">
    <property type="term" value="F:ABC-type transporter activity"/>
    <property type="evidence" value="ECO:0007669"/>
    <property type="project" value="InterPro"/>
</dbReference>
<evidence type="ECO:0000256" key="3">
    <source>
        <dbReference type="ARBA" id="ARBA00022692"/>
    </source>
</evidence>
<dbReference type="STRING" id="1384054.N790_08590"/>
<comment type="subcellular location">
    <subcellularLocation>
        <location evidence="6">Cell inner membrane</location>
        <topology evidence="6">Multi-pass membrane protein</topology>
    </subcellularLocation>
    <subcellularLocation>
        <location evidence="1">Membrane</location>
        <topology evidence="1">Multi-pass membrane protein</topology>
    </subcellularLocation>
</comment>
<sequence length="257" mass="26979">MTTQTLPATAAPSWLRLHALEAWFEFLRVLRTPAFALPTLCFPVVFYLVFGIVVPGDWGSVHKASYLMATYGAFGVMGPALFGFGVGLALERKQGLLELKRVSPMPASAYFLAKIAMSVAFAFVVVALLAAVGVGLGDVSLPAAAWAQLLAVLMLGTLPFCAIGLFIGTMAKGEAAVAIVNLVYLPMSLLGGLWLPLKVFPAAVQSMAVALPSWHLGQMALGAVGQVQGVPFGLHAAALGATTLLFLALAALRLRRE</sequence>
<dbReference type="OrthoDB" id="9786643at2"/>
<keyword evidence="9" id="KW-1185">Reference proteome</keyword>
<dbReference type="EMBL" id="AVCH01000168">
    <property type="protein sequence ID" value="KFN46526.1"/>
    <property type="molecule type" value="Genomic_DNA"/>
</dbReference>
<feature type="transmembrane region" description="Helical" evidence="6">
    <location>
        <begin position="146"/>
        <end position="168"/>
    </location>
</feature>
<dbReference type="Proteomes" id="UP000029392">
    <property type="component" value="Unassembled WGS sequence"/>
</dbReference>
<organism evidence="8 9">
    <name type="scientific">Arenimonas malthae CC-JY-1</name>
    <dbReference type="NCBI Taxonomy" id="1384054"/>
    <lineage>
        <taxon>Bacteria</taxon>
        <taxon>Pseudomonadati</taxon>
        <taxon>Pseudomonadota</taxon>
        <taxon>Gammaproteobacteria</taxon>
        <taxon>Lysobacterales</taxon>
        <taxon>Lysobacteraceae</taxon>
        <taxon>Arenimonas</taxon>
    </lineage>
</organism>
<keyword evidence="4 6" id="KW-1133">Transmembrane helix</keyword>
<evidence type="ECO:0000256" key="6">
    <source>
        <dbReference type="RuleBase" id="RU361157"/>
    </source>
</evidence>
<evidence type="ECO:0000259" key="7">
    <source>
        <dbReference type="PROSITE" id="PS51012"/>
    </source>
</evidence>
<proteinExistence type="inferred from homology"/>
<evidence type="ECO:0000256" key="2">
    <source>
        <dbReference type="ARBA" id="ARBA00007783"/>
    </source>
</evidence>
<dbReference type="InterPro" id="IPR000412">
    <property type="entry name" value="ABC_2_transport"/>
</dbReference>
<keyword evidence="6" id="KW-0813">Transport</keyword>
<evidence type="ECO:0000256" key="1">
    <source>
        <dbReference type="ARBA" id="ARBA00004141"/>
    </source>
</evidence>
<feature type="transmembrane region" description="Helical" evidence="6">
    <location>
        <begin position="232"/>
        <end position="252"/>
    </location>
</feature>
<evidence type="ECO:0000313" key="9">
    <source>
        <dbReference type="Proteomes" id="UP000029392"/>
    </source>
</evidence>
<dbReference type="InterPro" id="IPR051784">
    <property type="entry name" value="Nod_factor_ABC_transporter"/>
</dbReference>
<gene>
    <name evidence="8" type="ORF">N790_08590</name>
</gene>
<accession>A0A091B4A2</accession>